<evidence type="ECO:0000313" key="1">
    <source>
        <dbReference type="EMBL" id="KAJ9061660.1"/>
    </source>
</evidence>
<feature type="non-terminal residue" evidence="1">
    <location>
        <position position="231"/>
    </location>
</feature>
<gene>
    <name evidence="1" type="ORF">DSO57_1018512</name>
</gene>
<name>A0ACC2SH43_9FUNG</name>
<evidence type="ECO:0000313" key="2">
    <source>
        <dbReference type="Proteomes" id="UP001165960"/>
    </source>
</evidence>
<keyword evidence="2" id="KW-1185">Reference proteome</keyword>
<protein>
    <submittedName>
        <fullName evidence="1">Uncharacterized protein</fullName>
    </submittedName>
</protein>
<organism evidence="1 2">
    <name type="scientific">Entomophthora muscae</name>
    <dbReference type="NCBI Taxonomy" id="34485"/>
    <lineage>
        <taxon>Eukaryota</taxon>
        <taxon>Fungi</taxon>
        <taxon>Fungi incertae sedis</taxon>
        <taxon>Zoopagomycota</taxon>
        <taxon>Entomophthoromycotina</taxon>
        <taxon>Entomophthoromycetes</taxon>
        <taxon>Entomophthorales</taxon>
        <taxon>Entomophthoraceae</taxon>
        <taxon>Entomophthora</taxon>
    </lineage>
</organism>
<sequence>MCSGPVPLPGLQASLGKLSLVDLLISSSKLLVSSVGTLEKLPTSGTGSFLANPCGVVEDSDLDRLALTLLAGFLFSSLLNWQATKYFTQSLTLASYLGFWVQKIDIPDRYDVAEIKFQVVTCETSNQSFFSEDKVISSTQKIIKKVQNLHMVFIQKMCRGGNVSQRSEKVDHISSKVRANVKIINLEVVSTSLDAPVNLVAFKTGGGAQTGETRDSGIFIKKFGLGGLSEG</sequence>
<accession>A0ACC2SH43</accession>
<comment type="caution">
    <text evidence="1">The sequence shown here is derived from an EMBL/GenBank/DDBJ whole genome shotgun (WGS) entry which is preliminary data.</text>
</comment>
<dbReference type="EMBL" id="QTSX02005051">
    <property type="protein sequence ID" value="KAJ9061660.1"/>
    <property type="molecule type" value="Genomic_DNA"/>
</dbReference>
<proteinExistence type="predicted"/>
<reference evidence="1" key="1">
    <citation type="submission" date="2022-04" db="EMBL/GenBank/DDBJ databases">
        <title>Genome of the entomopathogenic fungus Entomophthora muscae.</title>
        <authorList>
            <person name="Elya C."/>
            <person name="Lovett B.R."/>
            <person name="Lee E."/>
            <person name="Macias A.M."/>
            <person name="Hajek A.E."/>
            <person name="De Bivort B.L."/>
            <person name="Kasson M.T."/>
            <person name="De Fine Licht H.H."/>
            <person name="Stajich J.E."/>
        </authorList>
    </citation>
    <scope>NUCLEOTIDE SEQUENCE</scope>
    <source>
        <strain evidence="1">Berkeley</strain>
    </source>
</reference>
<dbReference type="Proteomes" id="UP001165960">
    <property type="component" value="Unassembled WGS sequence"/>
</dbReference>